<comment type="caution">
    <text evidence="2">The sequence shown here is derived from an EMBL/GenBank/DDBJ whole genome shotgun (WGS) entry which is preliminary data.</text>
</comment>
<dbReference type="SUPFAM" id="SSF56112">
    <property type="entry name" value="Protein kinase-like (PK-like)"/>
    <property type="match status" value="1"/>
</dbReference>
<feature type="domain" description="Aminoglycoside phosphotransferase" evidence="1">
    <location>
        <begin position="19"/>
        <end position="191"/>
    </location>
</feature>
<dbReference type="Proteomes" id="UP001209318">
    <property type="component" value="Unassembled WGS sequence"/>
</dbReference>
<dbReference type="Gene3D" id="3.90.1200.10">
    <property type="match status" value="1"/>
</dbReference>
<dbReference type="Pfam" id="PF01636">
    <property type="entry name" value="APH"/>
    <property type="match status" value="1"/>
</dbReference>
<keyword evidence="3" id="KW-1185">Reference proteome</keyword>
<sequence>MISENVIGVGNTAHVISFKENFVAKIFHAHIPQDAFTRELTISKKVLESGLPVPKVYGDQNLDGRNAIIYERIIGVPLTKLILENAWMANKQMKTLAKLHAEIHSKTGLELPAQKQSLIKKIKKAETLTANEKKKIIHELNILPKGNVLCHGDFHPDNVLISNEGPYIIDWIDATIGNQMADVVRTMLILRYGGFNQNISPIQYKLQKIYRYYLSQSYMKAYHQLLPFAKELIDKWMLPVAAARLTENIPALEKKELHTLIQQRLAKI</sequence>
<protein>
    <submittedName>
        <fullName evidence="2">Phosphotransferase</fullName>
    </submittedName>
</protein>
<dbReference type="InterPro" id="IPR051678">
    <property type="entry name" value="AGP_Transferase"/>
</dbReference>
<evidence type="ECO:0000313" key="3">
    <source>
        <dbReference type="Proteomes" id="UP001209318"/>
    </source>
</evidence>
<evidence type="ECO:0000259" key="1">
    <source>
        <dbReference type="Pfam" id="PF01636"/>
    </source>
</evidence>
<dbReference type="RefSeq" id="WP_263074100.1">
    <property type="nucleotide sequence ID" value="NZ_JAOUSF010000005.1"/>
</dbReference>
<dbReference type="InterPro" id="IPR011009">
    <property type="entry name" value="Kinase-like_dom_sf"/>
</dbReference>
<evidence type="ECO:0000313" key="2">
    <source>
        <dbReference type="EMBL" id="MCU9614779.1"/>
    </source>
</evidence>
<reference evidence="2" key="1">
    <citation type="submission" date="2022-10" db="EMBL/GenBank/DDBJ databases">
        <title>Description of Fervidibacillus gen. nov. in the family Fervidibacillaceae fam. nov. with two species, Fervidibacillus albus sp. nov., and Fervidibacillus halotolerans sp. nov., isolated from tidal flat sediments.</title>
        <authorList>
            <person name="Kwon K.K."/>
            <person name="Yang S.-H."/>
        </authorList>
    </citation>
    <scope>NUCLEOTIDE SEQUENCE</scope>
    <source>
        <strain evidence="2">JCM 19140</strain>
    </source>
</reference>
<dbReference type="PANTHER" id="PTHR21310">
    <property type="entry name" value="AMINOGLYCOSIDE PHOSPHOTRANSFERASE-RELATED-RELATED"/>
    <property type="match status" value="1"/>
</dbReference>
<dbReference type="InterPro" id="IPR002575">
    <property type="entry name" value="Aminoglycoside_PTrfase"/>
</dbReference>
<name>A0AAE3IWP3_9BACI</name>
<dbReference type="EMBL" id="JAOUSF010000005">
    <property type="protein sequence ID" value="MCU9614779.1"/>
    <property type="molecule type" value="Genomic_DNA"/>
</dbReference>
<organism evidence="2 3">
    <name type="scientific">Perspicuibacillus lycopersici</name>
    <dbReference type="NCBI Taxonomy" id="1325689"/>
    <lineage>
        <taxon>Bacteria</taxon>
        <taxon>Bacillati</taxon>
        <taxon>Bacillota</taxon>
        <taxon>Bacilli</taxon>
        <taxon>Bacillales</taxon>
        <taxon>Bacillaceae</taxon>
        <taxon>Perspicuibacillus</taxon>
    </lineage>
</organism>
<proteinExistence type="predicted"/>
<gene>
    <name evidence="2" type="ORF">OEV98_14640</name>
</gene>
<accession>A0AAE3IWP3</accession>
<dbReference type="AlphaFoldDB" id="A0AAE3IWP3"/>